<feature type="compositionally biased region" description="Acidic residues" evidence="1">
    <location>
        <begin position="669"/>
        <end position="690"/>
    </location>
</feature>
<comment type="caution">
    <text evidence="2">The sequence shown here is derived from an EMBL/GenBank/DDBJ whole genome shotgun (WGS) entry which is preliminary data.</text>
</comment>
<organism evidence="2 3">
    <name type="scientific">Oleoguttula mirabilis</name>
    <dbReference type="NCBI Taxonomy" id="1507867"/>
    <lineage>
        <taxon>Eukaryota</taxon>
        <taxon>Fungi</taxon>
        <taxon>Dikarya</taxon>
        <taxon>Ascomycota</taxon>
        <taxon>Pezizomycotina</taxon>
        <taxon>Dothideomycetes</taxon>
        <taxon>Dothideomycetidae</taxon>
        <taxon>Mycosphaerellales</taxon>
        <taxon>Teratosphaeriaceae</taxon>
        <taxon>Oleoguttula</taxon>
    </lineage>
</organism>
<feature type="region of interest" description="Disordered" evidence="1">
    <location>
        <begin position="434"/>
        <end position="472"/>
    </location>
</feature>
<proteinExistence type="predicted"/>
<feature type="region of interest" description="Disordered" evidence="1">
    <location>
        <begin position="492"/>
        <end position="529"/>
    </location>
</feature>
<gene>
    <name evidence="2" type="ORF">LTR36_000768</name>
</gene>
<protein>
    <submittedName>
        <fullName evidence="2">Uncharacterized protein</fullName>
    </submittedName>
</protein>
<sequence>MLFERINIVVPARPLTAEAPLSVALGQSLLSHGRDGQWIKTAHHAYIARWDDGESKRTVQIVRYELESGQDLTDAIFAARQMSLPVKGLPVDCSGLLRRLELIGCAFVSPRTIVGLREIFPFVKHVVVHDCPEFDLGWAVGVNPDWTKLGPDESILLAQPTMLGHVSFMINESARTLNSWDGRDMAKTFNPKYLRNTPFSLDAMKKVLRGQGVEKFLHRFIIYTEQGQVGKAMLAIRNGTPYLQEFLCPSCLSNEDDEEDEETCDYDSDPETGDKLPGIFFTNVARLRNKKGGNAGNVGASSCQFSQAVALARRHLAKVHDTDATAPSETEMSIITAARMRPTHKQDLPREAADALMQAVLDSLQLLPEVAEDNQVALSQWDSGLWERQNWQHMPIEQDTQSFAEWVVRLQGLNQPSKMLQKLDTECRCAKGLHVLGDGPSATSSKKPLPTTTAITTTASQPGPEEGITAPPAEARVAPDPLTYATIAAPSTQTTPALPLPGAARAAAPPTAPTQSPTPAPAPAPAPPPFARLLPEHKKAHVLSRMCVRHVNGKGAVWGDRNIDCSVPTCTDFHICKDYWAGIEANGTSGCAHGGDDMVHPDASGNDVFHFKPNCKAYQSSLHQAAHHTSAEEPSFSGAASSTHVSEHDASSPPALTSNLPSSILPEDVGIESEGSSDDEDGGIALTDDDHDYYHGLGHRHHLRAAPVPGHAQQEEQYYVECDRLRYPIAMPAVGEAAHITGPTANWTPPSNAPPSNDSAEFEARNLDDLLERVCLQHINMNGP</sequence>
<keyword evidence="3" id="KW-1185">Reference proteome</keyword>
<reference evidence="2 3" key="1">
    <citation type="submission" date="2021-11" db="EMBL/GenBank/DDBJ databases">
        <title>Black yeast isolated from Biological Soil Crust.</title>
        <authorList>
            <person name="Kurbessoian T."/>
        </authorList>
    </citation>
    <scope>NUCLEOTIDE SEQUENCE [LARGE SCALE GENOMIC DNA]</scope>
    <source>
        <strain evidence="2 3">CCFEE 5522</strain>
    </source>
</reference>
<dbReference type="EMBL" id="JAVFHQ010000100">
    <property type="protein sequence ID" value="KAK4539337.1"/>
    <property type="molecule type" value="Genomic_DNA"/>
</dbReference>
<feature type="compositionally biased region" description="Pro residues" evidence="1">
    <location>
        <begin position="510"/>
        <end position="529"/>
    </location>
</feature>
<evidence type="ECO:0000313" key="3">
    <source>
        <dbReference type="Proteomes" id="UP001324427"/>
    </source>
</evidence>
<dbReference type="AlphaFoldDB" id="A0AAV9J396"/>
<feature type="compositionally biased region" description="Low complexity" evidence="1">
    <location>
        <begin position="492"/>
        <end position="509"/>
    </location>
</feature>
<dbReference type="Proteomes" id="UP001324427">
    <property type="component" value="Unassembled WGS sequence"/>
</dbReference>
<evidence type="ECO:0000313" key="2">
    <source>
        <dbReference type="EMBL" id="KAK4539337.1"/>
    </source>
</evidence>
<name>A0AAV9J396_9PEZI</name>
<feature type="region of interest" description="Disordered" evidence="1">
    <location>
        <begin position="626"/>
        <end position="690"/>
    </location>
</feature>
<evidence type="ECO:0000256" key="1">
    <source>
        <dbReference type="SAM" id="MobiDB-lite"/>
    </source>
</evidence>
<accession>A0AAV9J396</accession>